<keyword evidence="2" id="KW-0812">Transmembrane</keyword>
<dbReference type="Proteomes" id="UP000663881">
    <property type="component" value="Unassembled WGS sequence"/>
</dbReference>
<proteinExistence type="predicted"/>
<dbReference type="OrthoDB" id="10478919at2759"/>
<sequence length="89" mass="9816">MVDSGPGGNPSTHFPQQPLTQQQPPTQRQYSSISTAVIVIFLFLILYFIMADICAILIVYLRGINEAVNYIDEESSSVFEGNVKHGGEL</sequence>
<feature type="transmembrane region" description="Helical" evidence="2">
    <location>
        <begin position="33"/>
        <end position="61"/>
    </location>
</feature>
<feature type="compositionally biased region" description="Low complexity" evidence="1">
    <location>
        <begin position="15"/>
        <end position="27"/>
    </location>
</feature>
<evidence type="ECO:0000313" key="3">
    <source>
        <dbReference type="EMBL" id="CAF1360811.1"/>
    </source>
</evidence>
<evidence type="ECO:0000256" key="2">
    <source>
        <dbReference type="SAM" id="Phobius"/>
    </source>
</evidence>
<dbReference type="Proteomes" id="UP000663891">
    <property type="component" value="Unassembled WGS sequence"/>
</dbReference>
<name>A0A815HZ27_9BILA</name>
<dbReference type="EMBL" id="CAJOAY010000239">
    <property type="protein sequence ID" value="CAF3598582.1"/>
    <property type="molecule type" value="Genomic_DNA"/>
</dbReference>
<evidence type="ECO:0000256" key="1">
    <source>
        <dbReference type="SAM" id="MobiDB-lite"/>
    </source>
</evidence>
<accession>A0A815HZ27</accession>
<organism evidence="3 5">
    <name type="scientific">Adineta steineri</name>
    <dbReference type="NCBI Taxonomy" id="433720"/>
    <lineage>
        <taxon>Eukaryota</taxon>
        <taxon>Metazoa</taxon>
        <taxon>Spiralia</taxon>
        <taxon>Gnathifera</taxon>
        <taxon>Rotifera</taxon>
        <taxon>Eurotatoria</taxon>
        <taxon>Bdelloidea</taxon>
        <taxon>Adinetida</taxon>
        <taxon>Adinetidae</taxon>
        <taxon>Adineta</taxon>
    </lineage>
</organism>
<protein>
    <submittedName>
        <fullName evidence="3">Uncharacterized protein</fullName>
    </submittedName>
</protein>
<comment type="caution">
    <text evidence="3">The sequence shown here is derived from an EMBL/GenBank/DDBJ whole genome shotgun (WGS) entry which is preliminary data.</text>
</comment>
<dbReference type="EMBL" id="CAJNON010000712">
    <property type="protein sequence ID" value="CAF1360811.1"/>
    <property type="molecule type" value="Genomic_DNA"/>
</dbReference>
<dbReference type="AlphaFoldDB" id="A0A815HZ27"/>
<feature type="region of interest" description="Disordered" evidence="1">
    <location>
        <begin position="1"/>
        <end position="27"/>
    </location>
</feature>
<evidence type="ECO:0000313" key="4">
    <source>
        <dbReference type="EMBL" id="CAF3598582.1"/>
    </source>
</evidence>
<evidence type="ECO:0000313" key="5">
    <source>
        <dbReference type="Proteomes" id="UP000663891"/>
    </source>
</evidence>
<keyword evidence="2" id="KW-0472">Membrane</keyword>
<reference evidence="3" key="1">
    <citation type="submission" date="2021-02" db="EMBL/GenBank/DDBJ databases">
        <authorList>
            <person name="Nowell W R."/>
        </authorList>
    </citation>
    <scope>NUCLEOTIDE SEQUENCE</scope>
</reference>
<gene>
    <name evidence="4" type="ORF">OKA104_LOCUS6492</name>
    <name evidence="3" type="ORF">VCS650_LOCUS34300</name>
</gene>
<keyword evidence="2" id="KW-1133">Transmembrane helix</keyword>